<comment type="caution">
    <text evidence="1">The sequence shown here is derived from an EMBL/GenBank/DDBJ whole genome shotgun (WGS) entry which is preliminary data.</text>
</comment>
<dbReference type="Proteomes" id="UP000178107">
    <property type="component" value="Unassembled WGS sequence"/>
</dbReference>
<protein>
    <submittedName>
        <fullName evidence="1">Uncharacterized protein</fullName>
    </submittedName>
</protein>
<dbReference type="AlphaFoldDB" id="A0A1G2SZI8"/>
<reference evidence="1 2" key="1">
    <citation type="journal article" date="2016" name="Nat. Commun.">
        <title>Thousands of microbial genomes shed light on interconnected biogeochemical processes in an aquifer system.</title>
        <authorList>
            <person name="Anantharaman K."/>
            <person name="Brown C.T."/>
            <person name="Hug L.A."/>
            <person name="Sharon I."/>
            <person name="Castelle C.J."/>
            <person name="Probst A.J."/>
            <person name="Thomas B.C."/>
            <person name="Singh A."/>
            <person name="Wilkins M.J."/>
            <person name="Karaoz U."/>
            <person name="Brodie E.L."/>
            <person name="Williams K.H."/>
            <person name="Hubbard S.S."/>
            <person name="Banfield J.F."/>
        </authorList>
    </citation>
    <scope>NUCLEOTIDE SEQUENCE [LARGE SCALE GENOMIC DNA]</scope>
</reference>
<organism evidence="1 2">
    <name type="scientific">Candidatus Zambryskibacteria bacterium RIFCSPHIGHO2_01_FULL_46_25</name>
    <dbReference type="NCBI Taxonomy" id="1802738"/>
    <lineage>
        <taxon>Bacteria</taxon>
        <taxon>Candidatus Zambryskiibacteriota</taxon>
    </lineage>
</organism>
<dbReference type="EMBL" id="MHVH01000005">
    <property type="protein sequence ID" value="OHA90433.1"/>
    <property type="molecule type" value="Genomic_DNA"/>
</dbReference>
<accession>A0A1G2SZI8</accession>
<gene>
    <name evidence="1" type="ORF">A2838_02475</name>
</gene>
<evidence type="ECO:0000313" key="1">
    <source>
        <dbReference type="EMBL" id="OHA90433.1"/>
    </source>
</evidence>
<sequence length="111" mass="12034">MRTYLSTLHKRSPSHKKRFAFLASGGFTLLIFAVWATVNFGGNPSTSSGQAASVNKSVESANPFGSFLRGIESSFEGLKDSFGGLKEGIESIELESGFEEMRDNTLNTYGQ</sequence>
<evidence type="ECO:0000313" key="2">
    <source>
        <dbReference type="Proteomes" id="UP000178107"/>
    </source>
</evidence>
<name>A0A1G2SZI8_9BACT</name>
<proteinExistence type="predicted"/>